<feature type="region of interest" description="Disordered" evidence="1">
    <location>
        <begin position="101"/>
        <end position="121"/>
    </location>
</feature>
<evidence type="ECO:0008006" key="6">
    <source>
        <dbReference type="Google" id="ProtNLM"/>
    </source>
</evidence>
<organism evidence="3">
    <name type="scientific">Kwoniella dejecticola CBS 10117</name>
    <dbReference type="NCBI Taxonomy" id="1296121"/>
    <lineage>
        <taxon>Eukaryota</taxon>
        <taxon>Fungi</taxon>
        <taxon>Dikarya</taxon>
        <taxon>Basidiomycota</taxon>
        <taxon>Agaricomycotina</taxon>
        <taxon>Tremellomycetes</taxon>
        <taxon>Tremellales</taxon>
        <taxon>Cryptococcaceae</taxon>
        <taxon>Kwoniella</taxon>
    </lineage>
</organism>
<keyword evidence="5" id="KW-1185">Reference proteome</keyword>
<evidence type="ECO:0000256" key="1">
    <source>
        <dbReference type="SAM" id="MobiDB-lite"/>
    </source>
</evidence>
<evidence type="ECO:0000256" key="2">
    <source>
        <dbReference type="SAM" id="SignalP"/>
    </source>
</evidence>
<gene>
    <name evidence="3" type="ORF">I303_05256</name>
    <name evidence="4" type="ORF">I303_105296</name>
</gene>
<protein>
    <recommendedName>
        <fullName evidence="6">Calpain catalytic domain-containing protein</fullName>
    </recommendedName>
</protein>
<sequence length="300" mass="33283">MSTTAQLTYILPLLVASAVALGHTTNKPISAADVLSGHPSDSDLNLQKKWDGKGKLWDEKTGPKYQDIHQGPDNDWILCGLAGLAALDPYTLKQQKASAWDKKKAPASRLHDKRNSGDGEVDKTDVELYNIAEKKSVTVTPKYSDMTNHNSIAKGEETYYWWPGAQEKAAMLIGGNSYVDESGFYGGANASLGPQMLTGQKSMTVHVHGGVPDDEAQLWTTIIEVDFSPACVWSYNDEQWYTVLPSKLQGTSSLDINAHTDLYDTKTNKKFTWTWFEIRDNVNWISRLSESWECSGDCPK</sequence>
<keyword evidence="2" id="KW-0732">Signal</keyword>
<evidence type="ECO:0000313" key="3">
    <source>
        <dbReference type="EMBL" id="OBR84398.1"/>
    </source>
</evidence>
<proteinExistence type="predicted"/>
<dbReference type="EMBL" id="KI894032">
    <property type="protein sequence ID" value="OBR84398.1"/>
    <property type="molecule type" value="Genomic_DNA"/>
</dbReference>
<reference evidence="3" key="1">
    <citation type="submission" date="2013-07" db="EMBL/GenBank/DDBJ databases">
        <title>The Genome Sequence of Cryptococcus dejecticola CBS10117.</title>
        <authorList>
            <consortium name="The Broad Institute Genome Sequencing Platform"/>
            <person name="Cuomo C."/>
            <person name="Litvintseva A."/>
            <person name="Chen Y."/>
            <person name="Heitman J."/>
            <person name="Sun S."/>
            <person name="Springer D."/>
            <person name="Dromer F."/>
            <person name="Young S.K."/>
            <person name="Zeng Q."/>
            <person name="Gargeya S."/>
            <person name="Fitzgerald M."/>
            <person name="Abouelleil A."/>
            <person name="Alvarado L."/>
            <person name="Berlin A.M."/>
            <person name="Chapman S.B."/>
            <person name="Dewar J."/>
            <person name="Goldberg J."/>
            <person name="Griggs A."/>
            <person name="Gujja S."/>
            <person name="Hansen M."/>
            <person name="Howarth C."/>
            <person name="Imamovic A."/>
            <person name="Larimer J."/>
            <person name="McCowan C."/>
            <person name="Murphy C."/>
            <person name="Pearson M."/>
            <person name="Priest M."/>
            <person name="Roberts A."/>
            <person name="Saif S."/>
            <person name="Shea T."/>
            <person name="Sykes S."/>
            <person name="Wortman J."/>
            <person name="Nusbaum C."/>
            <person name="Birren B."/>
        </authorList>
    </citation>
    <scope>NUCLEOTIDE SEQUENCE [LARGE SCALE GENOMIC DNA]</scope>
    <source>
        <strain evidence="3">CBS 10117</strain>
    </source>
</reference>
<dbReference type="GeneID" id="28968955"/>
<dbReference type="AlphaFoldDB" id="A0A1A6A2X0"/>
<dbReference type="Proteomes" id="UP000078595">
    <property type="component" value="Chromosome 6"/>
</dbReference>
<dbReference type="KEGG" id="kdj:28968955"/>
<accession>A0A1A6A2X0</accession>
<evidence type="ECO:0000313" key="4">
    <source>
        <dbReference type="EMBL" id="WWC62699.1"/>
    </source>
</evidence>
<dbReference type="OrthoDB" id="2565932at2759"/>
<reference evidence="4" key="3">
    <citation type="submission" date="2024-02" db="EMBL/GenBank/DDBJ databases">
        <title>Comparative genomics of Cryptococcus and Kwoniella reveals pathogenesis evolution and contrasting modes of karyotype evolution via chromosome fusion or intercentromeric recombination.</title>
        <authorList>
            <person name="Coelho M.A."/>
            <person name="David-Palma M."/>
            <person name="Shea T."/>
            <person name="Bowers K."/>
            <person name="McGinley-Smith S."/>
            <person name="Mohammad A.W."/>
            <person name="Gnirke A."/>
            <person name="Yurkov A.M."/>
            <person name="Nowrousian M."/>
            <person name="Sun S."/>
            <person name="Cuomo C.A."/>
            <person name="Heitman J."/>
        </authorList>
    </citation>
    <scope>NUCLEOTIDE SEQUENCE</scope>
    <source>
        <strain evidence="4">CBS 10117</strain>
    </source>
</reference>
<name>A0A1A6A2X0_9TREE</name>
<dbReference type="EMBL" id="CP144535">
    <property type="protein sequence ID" value="WWC62699.1"/>
    <property type="molecule type" value="Genomic_DNA"/>
</dbReference>
<feature type="chain" id="PRO_5008342050" description="Calpain catalytic domain-containing protein" evidence="2">
    <location>
        <begin position="23"/>
        <end position="300"/>
    </location>
</feature>
<dbReference type="VEuPathDB" id="FungiDB:I303_05256"/>
<evidence type="ECO:0000313" key="5">
    <source>
        <dbReference type="Proteomes" id="UP000078595"/>
    </source>
</evidence>
<reference evidence="4" key="2">
    <citation type="submission" date="2013-07" db="EMBL/GenBank/DDBJ databases">
        <authorList>
            <consortium name="The Broad Institute Genome Sequencing Platform"/>
            <person name="Cuomo C."/>
            <person name="Litvintseva A."/>
            <person name="Chen Y."/>
            <person name="Heitman J."/>
            <person name="Sun S."/>
            <person name="Springer D."/>
            <person name="Dromer F."/>
            <person name="Young S.K."/>
            <person name="Zeng Q."/>
            <person name="Gargeya S."/>
            <person name="Fitzgerald M."/>
            <person name="Abouelleil A."/>
            <person name="Alvarado L."/>
            <person name="Berlin A.M."/>
            <person name="Chapman S.B."/>
            <person name="Dewar J."/>
            <person name="Goldberg J."/>
            <person name="Griggs A."/>
            <person name="Gujja S."/>
            <person name="Hansen M."/>
            <person name="Howarth C."/>
            <person name="Imamovic A."/>
            <person name="Larimer J."/>
            <person name="McCowan C."/>
            <person name="Murphy C."/>
            <person name="Pearson M."/>
            <person name="Priest M."/>
            <person name="Roberts A."/>
            <person name="Saif S."/>
            <person name="Shea T."/>
            <person name="Sykes S."/>
            <person name="Wortman J."/>
            <person name="Nusbaum C."/>
            <person name="Birren B."/>
        </authorList>
    </citation>
    <scope>NUCLEOTIDE SEQUENCE</scope>
    <source>
        <strain evidence="4">CBS 10117</strain>
    </source>
</reference>
<dbReference type="RefSeq" id="XP_018262240.1">
    <property type="nucleotide sequence ID" value="XM_018408549.1"/>
</dbReference>
<feature type="signal peptide" evidence="2">
    <location>
        <begin position="1"/>
        <end position="22"/>
    </location>
</feature>